<dbReference type="HOGENOM" id="CLU_2143438_0_0_5"/>
<evidence type="ECO:0000313" key="3">
    <source>
        <dbReference type="Proteomes" id="UP000006377"/>
    </source>
</evidence>
<reference evidence="2 3" key="1">
    <citation type="journal article" date="2011" name="Stand. Genomic Sci.">
        <title>Complete genome sequence of Parvibaculum lavamentivorans type strain (DS-1(T)).</title>
        <authorList>
            <person name="Schleheck D."/>
            <person name="Weiss M."/>
            <person name="Pitluck S."/>
            <person name="Bruce D."/>
            <person name="Land M.L."/>
            <person name="Han S."/>
            <person name="Saunders E."/>
            <person name="Tapia R."/>
            <person name="Detter C."/>
            <person name="Brettin T."/>
            <person name="Han J."/>
            <person name="Woyke T."/>
            <person name="Goodwin L."/>
            <person name="Pennacchio L."/>
            <person name="Nolan M."/>
            <person name="Cook A.M."/>
            <person name="Kjelleberg S."/>
            <person name="Thomas T."/>
        </authorList>
    </citation>
    <scope>NUCLEOTIDE SEQUENCE [LARGE SCALE GENOMIC DNA]</scope>
    <source>
        <strain evidence="3">DS-1 / DSM 13023 / NCIMB 13966</strain>
    </source>
</reference>
<evidence type="ECO:0000313" key="2">
    <source>
        <dbReference type="EMBL" id="ABS63189.1"/>
    </source>
</evidence>
<accession>A7HTF6</accession>
<proteinExistence type="predicted"/>
<dbReference type="RefSeq" id="WP_012110477.1">
    <property type="nucleotide sequence ID" value="NC_009719.1"/>
</dbReference>
<feature type="region of interest" description="Disordered" evidence="1">
    <location>
        <begin position="1"/>
        <end position="35"/>
    </location>
</feature>
<gene>
    <name evidence="2" type="ordered locus">Plav_1570</name>
</gene>
<dbReference type="AlphaFoldDB" id="A7HTF6"/>
<feature type="compositionally biased region" description="Basic and acidic residues" evidence="1">
    <location>
        <begin position="19"/>
        <end position="31"/>
    </location>
</feature>
<dbReference type="EMBL" id="CP000774">
    <property type="protein sequence ID" value="ABS63189.1"/>
    <property type="molecule type" value="Genomic_DNA"/>
</dbReference>
<evidence type="ECO:0000256" key="1">
    <source>
        <dbReference type="SAM" id="MobiDB-lite"/>
    </source>
</evidence>
<sequence length="112" mass="12428">MSGIERIRGTQRALPGPSRRAEDAPRAKRIEPAPMAQREIASHAGLGHVPLTGTRPVAAFLAQYVDQHWPWPRSPARKAEERHQATSAYIGADMLPDLLAETLRTGHHDRKL</sequence>
<dbReference type="Proteomes" id="UP000006377">
    <property type="component" value="Chromosome"/>
</dbReference>
<organism evidence="2 3">
    <name type="scientific">Parvibaculum lavamentivorans (strain DS-1 / DSM 13023 / NCIMB 13966)</name>
    <dbReference type="NCBI Taxonomy" id="402881"/>
    <lineage>
        <taxon>Bacteria</taxon>
        <taxon>Pseudomonadati</taxon>
        <taxon>Pseudomonadota</taxon>
        <taxon>Alphaproteobacteria</taxon>
        <taxon>Hyphomicrobiales</taxon>
        <taxon>Parvibaculaceae</taxon>
        <taxon>Parvibaculum</taxon>
    </lineage>
</organism>
<dbReference type="KEGG" id="pla:Plav_1570"/>
<name>A7HTF6_PARL1</name>
<keyword evidence="3" id="KW-1185">Reference proteome</keyword>
<protein>
    <submittedName>
        <fullName evidence="2">Uncharacterized protein</fullName>
    </submittedName>
</protein>